<name>A0ACA9QM64_9GLOM</name>
<evidence type="ECO:0000313" key="1">
    <source>
        <dbReference type="EMBL" id="CAG8758850.1"/>
    </source>
</evidence>
<evidence type="ECO:0000313" key="2">
    <source>
        <dbReference type="Proteomes" id="UP000789702"/>
    </source>
</evidence>
<organism evidence="1 2">
    <name type="scientific">Dentiscutata heterogama</name>
    <dbReference type="NCBI Taxonomy" id="1316150"/>
    <lineage>
        <taxon>Eukaryota</taxon>
        <taxon>Fungi</taxon>
        <taxon>Fungi incertae sedis</taxon>
        <taxon>Mucoromycota</taxon>
        <taxon>Glomeromycotina</taxon>
        <taxon>Glomeromycetes</taxon>
        <taxon>Diversisporales</taxon>
        <taxon>Gigasporaceae</taxon>
        <taxon>Dentiscutata</taxon>
    </lineage>
</organism>
<comment type="caution">
    <text evidence="1">The sequence shown here is derived from an EMBL/GenBank/DDBJ whole genome shotgun (WGS) entry which is preliminary data.</text>
</comment>
<proteinExistence type="predicted"/>
<feature type="non-terminal residue" evidence="1">
    <location>
        <position position="130"/>
    </location>
</feature>
<dbReference type="Proteomes" id="UP000789702">
    <property type="component" value="Unassembled WGS sequence"/>
</dbReference>
<reference evidence="1" key="1">
    <citation type="submission" date="2021-06" db="EMBL/GenBank/DDBJ databases">
        <authorList>
            <person name="Kallberg Y."/>
            <person name="Tangrot J."/>
            <person name="Rosling A."/>
        </authorList>
    </citation>
    <scope>NUCLEOTIDE SEQUENCE</scope>
    <source>
        <strain evidence="1">IL203A</strain>
    </source>
</reference>
<gene>
    <name evidence="1" type="ORF">DHETER_LOCUS15123</name>
</gene>
<accession>A0ACA9QM64</accession>
<dbReference type="EMBL" id="CAJVPU010050182">
    <property type="protein sequence ID" value="CAG8758850.1"/>
    <property type="molecule type" value="Genomic_DNA"/>
</dbReference>
<keyword evidence="2" id="KW-1185">Reference proteome</keyword>
<feature type="non-terminal residue" evidence="1">
    <location>
        <position position="1"/>
    </location>
</feature>
<protein>
    <submittedName>
        <fullName evidence="1">12614_t:CDS:1</fullName>
    </submittedName>
</protein>
<sequence length="130" mass="14794">KQPELKNSSQSEITDENSNVQPKLENSSQSETTDENSNVQPKLENSSQSETTDENSNTANTQQDSRVLWANDLQDHIFYYLLKMAEVQFGSFSQMGNDMELFHSLSAEPFASSSRIKEAKNLWEKQLNDL</sequence>